<dbReference type="RefSeq" id="WP_366180736.1">
    <property type="nucleotide sequence ID" value="NZ_CP159989.1"/>
</dbReference>
<evidence type="ECO:0000256" key="2">
    <source>
        <dbReference type="SAM" id="Phobius"/>
    </source>
</evidence>
<gene>
    <name evidence="3" type="ORF">ABXS69_00800</name>
</gene>
<reference evidence="3" key="1">
    <citation type="submission" date="2024-05" db="EMBL/GenBank/DDBJ databases">
        <title>Draft genome assemblies of 36 bacteria isolated from hibernating arctic ground squirrels.</title>
        <authorList>
            <person name="McKee H."/>
            <person name="Mullen L."/>
            <person name="Drown D.M."/>
            <person name="Duddleston K.N."/>
        </authorList>
    </citation>
    <scope>NUCLEOTIDE SEQUENCE</scope>
    <source>
        <strain evidence="3">AR004</strain>
    </source>
</reference>
<feature type="transmembrane region" description="Helical" evidence="2">
    <location>
        <begin position="685"/>
        <end position="707"/>
    </location>
</feature>
<sequence>MSRRRRNPQQRFARAVVYGIILVTVLGMILAMIGASSAAAPQGTAGRAPVIVLGTRDLSWGGLREIAGSPSSAAGDAGSLLDAASSGEPVNVVARSANPATCPADGWLTLGAGSRARALPPGAASAPGAPACLAAPDTASALAASRGSGYGARPGALGAALSEAGVPAAAVGDAASLALATEGGAGTTGDGLEDLLASGPSGLILIDTAAGATTAEQRVTALARAHEAVLAATPRARVIIVSVADAESPGPQIGILPTGTASPRGRDDGLLVGDSTHQAGLIQLTDLAPTILAALTGSPHPGGASARMTGSALALPDSPPPAASAEPGATGSAGSRAVGRLADDALRARASHLTTIPSVLLLIAASGALALTAGLALRRPRPPRALMALREAALMTSFLPLAALLSGAIPWWRAGASAGEPSWAASAAALATILVIGGALAGIVALVARAVGRPRGEVALVSGLTSLAWLLDAALGAPLAFNGALGMDAVVAGRFYGMSNTGFAIASVALVIAIAALRALAPPGRGWSLGLVALMGGGALVLDGAPWLGADLGGALTLTPVLVVLAVALAAPRLDRRGRLRAGLGAGSGTVVVGTILAALDLARPAHRRTHLGRFAAGLADGSAWGTLGRKAGALIAPFLSDALALTALMAGLVAVVGATWWGARERRAWREGRSAYQWLATGPGAPRWVGSALVGLGVLVVVETLLNDSGLSMAVISAAAAAPLILLALLAACPGQRPGR</sequence>
<feature type="transmembrane region" description="Helical" evidence="2">
    <location>
        <begin position="554"/>
        <end position="571"/>
    </location>
</feature>
<accession>A0AAU8N3U7</accession>
<evidence type="ECO:0000256" key="1">
    <source>
        <dbReference type="SAM" id="MobiDB-lite"/>
    </source>
</evidence>
<feature type="transmembrane region" description="Helical" evidence="2">
    <location>
        <begin position="643"/>
        <end position="664"/>
    </location>
</feature>
<feature type="transmembrane region" description="Helical" evidence="2">
    <location>
        <begin position="356"/>
        <end position="377"/>
    </location>
</feature>
<feature type="transmembrane region" description="Helical" evidence="2">
    <location>
        <begin position="459"/>
        <end position="481"/>
    </location>
</feature>
<feature type="transmembrane region" description="Helical" evidence="2">
    <location>
        <begin position="12"/>
        <end position="33"/>
    </location>
</feature>
<name>A0AAU8N3U7_9ACTO</name>
<dbReference type="AlphaFoldDB" id="A0AAU8N3U7"/>
<keyword evidence="2" id="KW-0472">Membrane</keyword>
<keyword evidence="2" id="KW-1133">Transmembrane helix</keyword>
<keyword evidence="2" id="KW-0812">Transmembrane</keyword>
<feature type="transmembrane region" description="Helical" evidence="2">
    <location>
        <begin position="501"/>
        <end position="520"/>
    </location>
</feature>
<protein>
    <submittedName>
        <fullName evidence="3">Uncharacterized protein</fullName>
    </submittedName>
</protein>
<feature type="transmembrane region" description="Helical" evidence="2">
    <location>
        <begin position="527"/>
        <end position="548"/>
    </location>
</feature>
<organism evidence="3">
    <name type="scientific">Actinomyces timonensis</name>
    <dbReference type="NCBI Taxonomy" id="1288391"/>
    <lineage>
        <taxon>Bacteria</taxon>
        <taxon>Bacillati</taxon>
        <taxon>Actinomycetota</taxon>
        <taxon>Actinomycetes</taxon>
        <taxon>Actinomycetales</taxon>
        <taxon>Actinomycetaceae</taxon>
        <taxon>Actinomyces</taxon>
    </lineage>
</organism>
<feature type="transmembrane region" description="Helical" evidence="2">
    <location>
        <begin position="713"/>
        <end position="734"/>
    </location>
</feature>
<proteinExistence type="predicted"/>
<feature type="region of interest" description="Disordered" evidence="1">
    <location>
        <begin position="299"/>
        <end position="336"/>
    </location>
</feature>
<feature type="compositionally biased region" description="Low complexity" evidence="1">
    <location>
        <begin position="323"/>
        <end position="335"/>
    </location>
</feature>
<evidence type="ECO:0000313" key="3">
    <source>
        <dbReference type="EMBL" id="XCP82496.1"/>
    </source>
</evidence>
<feature type="transmembrane region" description="Helical" evidence="2">
    <location>
        <begin position="583"/>
        <end position="603"/>
    </location>
</feature>
<feature type="transmembrane region" description="Helical" evidence="2">
    <location>
        <begin position="424"/>
        <end position="447"/>
    </location>
</feature>
<dbReference type="EMBL" id="CP159989">
    <property type="protein sequence ID" value="XCP82496.1"/>
    <property type="molecule type" value="Genomic_DNA"/>
</dbReference>
<feature type="transmembrane region" description="Helical" evidence="2">
    <location>
        <begin position="389"/>
        <end position="412"/>
    </location>
</feature>